<dbReference type="InterPro" id="IPR036465">
    <property type="entry name" value="vWFA_dom_sf"/>
</dbReference>
<comment type="caution">
    <text evidence="1">The sequence shown here is derived from an EMBL/GenBank/DDBJ whole genome shotgun (WGS) entry which is preliminary data.</text>
</comment>
<proteinExistence type="predicted"/>
<dbReference type="Gene3D" id="3.40.50.410">
    <property type="entry name" value="von Willebrand factor, type A domain"/>
    <property type="match status" value="1"/>
</dbReference>
<evidence type="ECO:0000313" key="1">
    <source>
        <dbReference type="EMBL" id="CAL8119742.1"/>
    </source>
</evidence>
<dbReference type="EMBL" id="CAXLJM020000061">
    <property type="protein sequence ID" value="CAL8119742.1"/>
    <property type="molecule type" value="Genomic_DNA"/>
</dbReference>
<evidence type="ECO:0008006" key="3">
    <source>
        <dbReference type="Google" id="ProtNLM"/>
    </source>
</evidence>
<reference evidence="1 2" key="1">
    <citation type="submission" date="2024-08" db="EMBL/GenBank/DDBJ databases">
        <authorList>
            <person name="Cucini C."/>
            <person name="Frati F."/>
        </authorList>
    </citation>
    <scope>NUCLEOTIDE SEQUENCE [LARGE SCALE GENOMIC DNA]</scope>
</reference>
<dbReference type="Proteomes" id="UP001642540">
    <property type="component" value="Unassembled WGS sequence"/>
</dbReference>
<sequence>MTNYDALFRDKVLEFIHVKWENVAPDPPQSSLTALMYTAADFRMKWDKTNEHVKKIIVLITNEESVNKIDAPGLFGKPKPKGDGHDTCTDHSFADPHLVASQLTNGGFGVITLVGPSNRAEATDQFPLIDVWMIWDKYFSAMGIEYMVFPIPIQNNDTKANPETNKPVVDPIEEVVEVVETTTVTEEVYIHAEWFEEVTISAMDAMVVNTGTQTSAELVSSSGQKRDCEGLTKLQIVFVQDRSPMFDIFVKELAMMAKSIATGLQEMFPEVEFGLTTFSDFHPALKDGSFASAPIDKKLSCYERIQSLSSNPATLVKTLEKFENIPMIDDGADVTQSSLTAVLYTAADKQMNWASKNETGIEKVKKKKFEHSYPDTDFIGEFLKNKGINVVALLPTNNPIDLDVVKLWITHLNTMGVKYNIQTLETNHVPAGITKPIADSVKVVSCEEAEGGQTEGE</sequence>
<protein>
    <recommendedName>
        <fullName evidence="3">VWFA domain-containing protein</fullName>
    </recommendedName>
</protein>
<organism evidence="1 2">
    <name type="scientific">Orchesella dallaii</name>
    <dbReference type="NCBI Taxonomy" id="48710"/>
    <lineage>
        <taxon>Eukaryota</taxon>
        <taxon>Metazoa</taxon>
        <taxon>Ecdysozoa</taxon>
        <taxon>Arthropoda</taxon>
        <taxon>Hexapoda</taxon>
        <taxon>Collembola</taxon>
        <taxon>Entomobryomorpha</taxon>
        <taxon>Entomobryoidea</taxon>
        <taxon>Orchesellidae</taxon>
        <taxon>Orchesellinae</taxon>
        <taxon>Orchesella</taxon>
    </lineage>
</organism>
<gene>
    <name evidence="1" type="ORF">ODALV1_LOCUS18699</name>
</gene>
<name>A0ABP1R912_9HEXA</name>
<keyword evidence="2" id="KW-1185">Reference proteome</keyword>
<accession>A0ABP1R912</accession>
<evidence type="ECO:0000313" key="2">
    <source>
        <dbReference type="Proteomes" id="UP001642540"/>
    </source>
</evidence>